<accession>A0A0R0ABN9</accession>
<dbReference type="EMBL" id="LLXS01000051">
    <property type="protein sequence ID" value="KRG38817.1"/>
    <property type="molecule type" value="Genomic_DNA"/>
</dbReference>
<proteinExistence type="predicted"/>
<dbReference type="AlphaFoldDB" id="A0A0R0ABN9"/>
<keyword evidence="2" id="KW-1185">Reference proteome</keyword>
<evidence type="ECO:0000313" key="2">
    <source>
        <dbReference type="Proteomes" id="UP000050836"/>
    </source>
</evidence>
<comment type="caution">
    <text evidence="1">The sequence shown here is derived from an EMBL/GenBank/DDBJ whole genome shotgun (WGS) entry which is preliminary data.</text>
</comment>
<evidence type="ECO:0000313" key="1">
    <source>
        <dbReference type="EMBL" id="KRG38817.1"/>
    </source>
</evidence>
<organism evidence="1 2">
    <name type="scientific">Stenotrophomonas pictorum JCM 9942</name>
    <dbReference type="NCBI Taxonomy" id="1236960"/>
    <lineage>
        <taxon>Bacteria</taxon>
        <taxon>Pseudomonadati</taxon>
        <taxon>Pseudomonadota</taxon>
        <taxon>Gammaproteobacteria</taxon>
        <taxon>Lysobacterales</taxon>
        <taxon>Lysobacteraceae</taxon>
        <taxon>Stenotrophomonas</taxon>
    </lineage>
</organism>
<dbReference type="RefSeq" id="WP_054657277.1">
    <property type="nucleotide sequence ID" value="NZ_BAZI01000015.1"/>
</dbReference>
<protein>
    <recommendedName>
        <fullName evidence="3">NlpC/P60 domain-containing protein</fullName>
    </recommendedName>
</protein>
<reference evidence="1 2" key="1">
    <citation type="submission" date="2015-10" db="EMBL/GenBank/DDBJ databases">
        <title>Genome sequencing and analysis of members of genus Stenotrophomonas.</title>
        <authorList>
            <person name="Patil P.P."/>
            <person name="Midha S."/>
            <person name="Patil P.B."/>
        </authorList>
    </citation>
    <scope>NUCLEOTIDE SEQUENCE [LARGE SCALE GENOMIC DNA]</scope>
    <source>
        <strain evidence="1 2">JCM 9942</strain>
    </source>
</reference>
<sequence>MKQVEIARSLLGVRWIHQGRDPAVGIDCAGLLLIAYGSQHDLADYPRHPHAGQLERQLERHFGPPVTDGPRVGDAVAMSYGEKGVIRHCGIVGDYIHGGLSLIHTDSILGCVTEHPLDDFWLARVRQVYR</sequence>
<dbReference type="InterPro" id="IPR038765">
    <property type="entry name" value="Papain-like_cys_pep_sf"/>
</dbReference>
<dbReference type="Proteomes" id="UP000050836">
    <property type="component" value="Unassembled WGS sequence"/>
</dbReference>
<name>A0A0R0ABN9_9GAMM</name>
<gene>
    <name evidence="1" type="ORF">ARC78_15170</name>
</gene>
<dbReference type="SUPFAM" id="SSF54001">
    <property type="entry name" value="Cysteine proteinases"/>
    <property type="match status" value="1"/>
</dbReference>
<evidence type="ECO:0008006" key="3">
    <source>
        <dbReference type="Google" id="ProtNLM"/>
    </source>
</evidence>
<dbReference type="Gene3D" id="3.90.1720.10">
    <property type="entry name" value="endopeptidase domain like (from Nostoc punctiforme)"/>
    <property type="match status" value="1"/>
</dbReference>
<dbReference type="OrthoDB" id="6058745at2"/>